<feature type="compositionally biased region" description="Low complexity" evidence="1">
    <location>
        <begin position="1395"/>
        <end position="1414"/>
    </location>
</feature>
<feature type="compositionally biased region" description="Low complexity" evidence="1">
    <location>
        <begin position="880"/>
        <end position="901"/>
    </location>
</feature>
<dbReference type="Proteomes" id="UP000193920">
    <property type="component" value="Unassembled WGS sequence"/>
</dbReference>
<feature type="region of interest" description="Disordered" evidence="1">
    <location>
        <begin position="600"/>
        <end position="661"/>
    </location>
</feature>
<feature type="compositionally biased region" description="Basic and acidic residues" evidence="1">
    <location>
        <begin position="1449"/>
        <end position="1473"/>
    </location>
</feature>
<dbReference type="STRING" id="1754190.A0A1Y2A3F0"/>
<feature type="compositionally biased region" description="Polar residues" evidence="1">
    <location>
        <begin position="93"/>
        <end position="102"/>
    </location>
</feature>
<feature type="compositionally biased region" description="Low complexity" evidence="1">
    <location>
        <begin position="642"/>
        <end position="653"/>
    </location>
</feature>
<feature type="region of interest" description="Disordered" evidence="1">
    <location>
        <begin position="1313"/>
        <end position="1475"/>
    </location>
</feature>
<feature type="region of interest" description="Disordered" evidence="1">
    <location>
        <begin position="1073"/>
        <end position="1107"/>
    </location>
</feature>
<evidence type="ECO:0000256" key="1">
    <source>
        <dbReference type="SAM" id="MobiDB-lite"/>
    </source>
</evidence>
<feature type="compositionally biased region" description="Acidic residues" evidence="1">
    <location>
        <begin position="1326"/>
        <end position="1359"/>
    </location>
</feature>
<name>A0A1Y2A3F0_9FUNG</name>
<accession>A0A1Y2A3F0</accession>
<dbReference type="GO" id="GO:0005829">
    <property type="term" value="C:cytosol"/>
    <property type="evidence" value="ECO:0007669"/>
    <property type="project" value="TreeGrafter"/>
</dbReference>
<gene>
    <name evidence="2" type="ORF">LY90DRAFT_171811</name>
</gene>
<feature type="region of interest" description="Disordered" evidence="1">
    <location>
        <begin position="39"/>
        <end position="58"/>
    </location>
</feature>
<dbReference type="PANTHER" id="PTHR14445">
    <property type="entry name" value="GRB10 INTERACTING GYF PROTEIN"/>
    <property type="match status" value="1"/>
</dbReference>
<feature type="region of interest" description="Disordered" evidence="1">
    <location>
        <begin position="1667"/>
        <end position="1686"/>
    </location>
</feature>
<proteinExistence type="predicted"/>
<feature type="region of interest" description="Disordered" evidence="1">
    <location>
        <begin position="1692"/>
        <end position="1745"/>
    </location>
</feature>
<feature type="compositionally biased region" description="Acidic residues" evidence="1">
    <location>
        <begin position="902"/>
        <end position="918"/>
    </location>
</feature>
<feature type="compositionally biased region" description="Acidic residues" evidence="1">
    <location>
        <begin position="688"/>
        <end position="699"/>
    </location>
</feature>
<feature type="compositionally biased region" description="Low complexity" evidence="1">
    <location>
        <begin position="1073"/>
        <end position="1100"/>
    </location>
</feature>
<protein>
    <submittedName>
        <fullName evidence="2">Uncharacterized protein</fullName>
    </submittedName>
</protein>
<feature type="compositionally biased region" description="Low complexity" evidence="1">
    <location>
        <begin position="1605"/>
        <end position="1626"/>
    </location>
</feature>
<dbReference type="PANTHER" id="PTHR14445:SF36">
    <property type="entry name" value="FI03272P-RELATED"/>
    <property type="match status" value="1"/>
</dbReference>
<feature type="compositionally biased region" description="Polar residues" evidence="1">
    <location>
        <begin position="1489"/>
        <end position="1500"/>
    </location>
</feature>
<feature type="compositionally biased region" description="Basic and acidic residues" evidence="1">
    <location>
        <begin position="1501"/>
        <end position="1514"/>
    </location>
</feature>
<dbReference type="OrthoDB" id="10449686at2759"/>
<dbReference type="EMBL" id="MCOG01000329">
    <property type="protein sequence ID" value="ORY17038.1"/>
    <property type="molecule type" value="Genomic_DNA"/>
</dbReference>
<feature type="compositionally biased region" description="Acidic residues" evidence="1">
    <location>
        <begin position="608"/>
        <end position="618"/>
    </location>
</feature>
<feature type="compositionally biased region" description="Low complexity" evidence="1">
    <location>
        <begin position="619"/>
        <end position="634"/>
    </location>
</feature>
<feature type="region of interest" description="Disordered" evidence="1">
    <location>
        <begin position="1488"/>
        <end position="1543"/>
    </location>
</feature>
<evidence type="ECO:0000313" key="3">
    <source>
        <dbReference type="Proteomes" id="UP000193920"/>
    </source>
</evidence>
<feature type="compositionally biased region" description="Low complexity" evidence="1">
    <location>
        <begin position="1524"/>
        <end position="1543"/>
    </location>
</feature>
<feature type="compositionally biased region" description="Basic residues" evidence="1">
    <location>
        <begin position="1582"/>
        <end position="1604"/>
    </location>
</feature>
<feature type="compositionally biased region" description="Basic and acidic residues" evidence="1">
    <location>
        <begin position="380"/>
        <end position="390"/>
    </location>
</feature>
<evidence type="ECO:0000313" key="2">
    <source>
        <dbReference type="EMBL" id="ORY17038.1"/>
    </source>
</evidence>
<feature type="region of interest" description="Disordered" evidence="1">
    <location>
        <begin position="1577"/>
        <end position="1626"/>
    </location>
</feature>
<feature type="compositionally biased region" description="Basic and acidic residues" evidence="1">
    <location>
        <begin position="700"/>
        <end position="712"/>
    </location>
</feature>
<dbReference type="InterPro" id="IPR051640">
    <property type="entry name" value="GRB10-interact_GYF"/>
</dbReference>
<feature type="compositionally biased region" description="Low complexity" evidence="1">
    <location>
        <begin position="78"/>
        <end position="92"/>
    </location>
</feature>
<sequence length="1950" mass="225437">MEWDMSRYCEIKLIGILNKLKRGKRKINLEKKKLIEKEEEENKKNRMKEAQLISSTENQKSKNMFSNLAFVFFPFTTTSNSHSSSSSTTSTTVHNKTGNYKHSNPHHTHQNNKGNNNNKNNNKDSNPNSNSITNHEDIVKNNIKEMILRKMYEYLKSRLKSELVDIYTRYVQHQHLNEALPQNYYIWLTNSYLHRYEQHILETESMMKVQIYGMEVLKDSLKKMRQQFIARFIDINHDKELYESLEVRLQDLNSLIIDKKAKTMNHESSNNNSTTSKKLGILKFFKRSGQKHKEESKEIREVKRLKTEMKQIQFMMSSLKLTTDPSKRMMQSKLILQDQSILPIVEENGTAFEEMTVSSSQDFLSLDTQNNEINGSYGSRRKEREERDEISPPPLLTSKKQRALKYKNVDELCYKLMLNDLNIEECSIIKYLSVKMNYNENNEMDKLVSTDEINSIVQPLSGGSTLTTEGLASAPMDDKRKKYLDYRKMISNLPQPKFILLHFLYPPFLNNMKRGIFNDISDLRDELLEQLMVRLLGHTNDRLMIMDLFGSSNINDLLQTSKLESESVADDETLNEIEPLLQQRGFIDFLFEKICTPQDDFSENHNDDNDDNDDDDDNNNYSNNCNTNNNYNNNSEAPITDSSSENTLSNNSNDQDGEIHSPFDTMMMETEEEEEEVDISAQTLINDNDNDNDQDQDQDQDQKQEQENEHDQSSPFSLELPFKAPLISSTNDQLMISEKILPATPTLLSTVSSFISTAETTAEETLTQISHITGNGVNMIKETTNITPSPPTTYKGNENSKVMINNMMESMDHELRRNNENVEIEGSLQNIILKSTYLTVGEEEDKEEKEKVLFDDQKVGQEEGQEKGQEYKQELKQGNEQDQQQQIQEQCQEQGRKQQQQQEEENENENENENEDEDENKIYYNGFEEQNDLVMGNQEQNQDPEVIDCSTLESCNETLINSDDKELMNLLDQDLKSSFTEKDYHIIYEQLEPSVKSVIDDIINTLKQKFKMYNETYATIDTVQEKNKELLSEINDPGVINQMNQAYQTDQADQADQMDPMNTQEQILNKLLTTSSNPAFSSSSRSSTSPTMNEENSNSEESYHSKKAGNTLSRLITTSSTLLDPSQSFMADSWQMLSTRIGDMTNKINKKIEHDYRQQKFSSYMLFSSYEEIKHLTKEFFANLTSEKDKEFSITDFEFTSSYLHLVATLNVIQYQVEDLFHKTINLMLEHENWRNERNKIITNLQERSIQENEAIQERRKRNNRIQTYLFKQYQLRQQYMAQQLKNKQEYYDKQQLYLLKQNKQLELLKKQEEKEQNGPGLGQEQEQEKEGEEEQQQSMEIYDENETEKENEKEEAENEKDTKEKMEKKEKEEKGEEKEIEIEVEIEIDRFMKSNESINSNSNSDSNSNTISDQKYDNESENKDKNKNENENDNNYDYYNLSTETELEITKENKSEDKKDNEEQSEFDKIFGDDAIEEDDEIIENILERSSNNSLNDQATSKEKITTTEIKDKNKMKRSKGNKTSFSFFKSSSSSSKLSTSTSSDFLSLIPKRVKSLSLDLESRIVKETYFQQGQETMFKNRNRNRSKSKSKTKSKTKNRNRNRLLSSASSTTSSSSFTNSSYSSSPHAQYTLFGQYPSLSLFNNNNHHTNNDQFNIIHTIPTNTSTTSTTTSFTTPTTTTLTATTNTTTPLTATTTTTTPLTTTTNTTTLPATTNTTTPLTTTTNTTTQPATTNTTTPLTTTTTTTIPASTLTATTNTITTTTTTDSKNIPKSISLHFNSRSSDTPQYSSSLRIPRHSNFVATTTDNVRKLRRLSWNGSSTLIPIPNSTHTHNYTHNYIPSTSFSSTTTPTTTTTDSLSLNSSNEFNENLQPIHDINNYLSERFTSVLLKKDSIEDILKKKYLKEREREVSFEFNHFKEQEKEEQTEIKSSFKFNHFEEQGKEQKIEG</sequence>
<feature type="compositionally biased region" description="Basic and acidic residues" evidence="1">
    <location>
        <begin position="1360"/>
        <end position="1378"/>
    </location>
</feature>
<feature type="compositionally biased region" description="Basic and acidic residues" evidence="1">
    <location>
        <begin position="1415"/>
        <end position="1431"/>
    </location>
</feature>
<feature type="compositionally biased region" description="Basic and acidic residues" evidence="1">
    <location>
        <begin position="39"/>
        <end position="49"/>
    </location>
</feature>
<feature type="region of interest" description="Disordered" evidence="1">
    <location>
        <begin position="369"/>
        <end position="395"/>
    </location>
</feature>
<feature type="compositionally biased region" description="Low complexity" evidence="1">
    <location>
        <begin position="111"/>
        <end position="131"/>
    </location>
</feature>
<feature type="region of interest" description="Disordered" evidence="1">
    <location>
        <begin position="78"/>
        <end position="137"/>
    </location>
</feature>
<feature type="compositionally biased region" description="Basic and acidic residues" evidence="1">
    <location>
        <begin position="848"/>
        <end position="879"/>
    </location>
</feature>
<reference evidence="2 3" key="1">
    <citation type="submission" date="2016-08" db="EMBL/GenBank/DDBJ databases">
        <title>A Parts List for Fungal Cellulosomes Revealed by Comparative Genomics.</title>
        <authorList>
            <consortium name="DOE Joint Genome Institute"/>
            <person name="Haitjema C.H."/>
            <person name="Gilmore S.P."/>
            <person name="Henske J.K."/>
            <person name="Solomon K.V."/>
            <person name="De Groot R."/>
            <person name="Kuo A."/>
            <person name="Mondo S.J."/>
            <person name="Salamov A.A."/>
            <person name="Labutti K."/>
            <person name="Zhao Z."/>
            <person name="Chiniquy J."/>
            <person name="Barry K."/>
            <person name="Brewer H.M."/>
            <person name="Purvine S.O."/>
            <person name="Wright A.T."/>
            <person name="Boxma B."/>
            <person name="Van Alen T."/>
            <person name="Hackstein J.H."/>
            <person name="Baker S.E."/>
            <person name="Grigoriev I.V."/>
            <person name="O'Malley M.A."/>
        </authorList>
    </citation>
    <scope>NUCLEOTIDE SEQUENCE [LARGE SCALE GENOMIC DNA]</scope>
    <source>
        <strain evidence="2 3">G1</strain>
    </source>
</reference>
<comment type="caution">
    <text evidence="2">The sequence shown here is derived from an EMBL/GenBank/DDBJ whole genome shotgun (WGS) entry which is preliminary data.</text>
</comment>
<organism evidence="2 3">
    <name type="scientific">Neocallimastix californiae</name>
    <dbReference type="NCBI Taxonomy" id="1754190"/>
    <lineage>
        <taxon>Eukaryota</taxon>
        <taxon>Fungi</taxon>
        <taxon>Fungi incertae sedis</taxon>
        <taxon>Chytridiomycota</taxon>
        <taxon>Chytridiomycota incertae sedis</taxon>
        <taxon>Neocallimastigomycetes</taxon>
        <taxon>Neocallimastigales</taxon>
        <taxon>Neocallimastigaceae</taxon>
        <taxon>Neocallimastix</taxon>
    </lineage>
</organism>
<feature type="region of interest" description="Disordered" evidence="1">
    <location>
        <begin position="685"/>
        <end position="719"/>
    </location>
</feature>
<keyword evidence="3" id="KW-1185">Reference proteome</keyword>
<feature type="region of interest" description="Disordered" evidence="1">
    <location>
        <begin position="841"/>
        <end position="918"/>
    </location>
</feature>